<dbReference type="Proteomes" id="UP001201217">
    <property type="component" value="Unassembled WGS sequence"/>
</dbReference>
<dbReference type="EMBL" id="JAKGTI010000003">
    <property type="protein sequence ID" value="MCF4099656.1"/>
    <property type="molecule type" value="Genomic_DNA"/>
</dbReference>
<evidence type="ECO:0000313" key="3">
    <source>
        <dbReference type="Proteomes" id="UP001201217"/>
    </source>
</evidence>
<organism evidence="2 3">
    <name type="scientific">Maritalea mediterranea</name>
    <dbReference type="NCBI Taxonomy" id="2909667"/>
    <lineage>
        <taxon>Bacteria</taxon>
        <taxon>Pseudomonadati</taxon>
        <taxon>Pseudomonadota</taxon>
        <taxon>Alphaproteobacteria</taxon>
        <taxon>Hyphomicrobiales</taxon>
        <taxon>Devosiaceae</taxon>
        <taxon>Maritalea</taxon>
    </lineage>
</organism>
<feature type="transmembrane region" description="Helical" evidence="1">
    <location>
        <begin position="95"/>
        <end position="120"/>
    </location>
</feature>
<dbReference type="Pfam" id="PF14329">
    <property type="entry name" value="DUF4386"/>
    <property type="match status" value="1"/>
</dbReference>
<keyword evidence="1" id="KW-1133">Transmembrane helix</keyword>
<comment type="caution">
    <text evidence="2">The sequence shown here is derived from an EMBL/GenBank/DDBJ whole genome shotgun (WGS) entry which is preliminary data.</text>
</comment>
<keyword evidence="3" id="KW-1185">Reference proteome</keyword>
<protein>
    <submittedName>
        <fullName evidence="2">DUF4386 domain-containing protein</fullName>
    </submittedName>
</protein>
<accession>A0ABS9E9U6</accession>
<keyword evidence="1" id="KW-0812">Transmembrane</keyword>
<dbReference type="InterPro" id="IPR025495">
    <property type="entry name" value="DUF4386"/>
</dbReference>
<keyword evidence="1" id="KW-0472">Membrane</keyword>
<feature type="transmembrane region" description="Helical" evidence="1">
    <location>
        <begin position="57"/>
        <end position="83"/>
    </location>
</feature>
<gene>
    <name evidence="2" type="ORF">L1I42_14265</name>
</gene>
<proteinExistence type="predicted"/>
<feature type="transmembrane region" description="Helical" evidence="1">
    <location>
        <begin position="140"/>
        <end position="159"/>
    </location>
</feature>
<evidence type="ECO:0000313" key="2">
    <source>
        <dbReference type="EMBL" id="MCF4099656.1"/>
    </source>
</evidence>
<evidence type="ECO:0000256" key="1">
    <source>
        <dbReference type="SAM" id="Phobius"/>
    </source>
</evidence>
<feature type="transmembrane region" description="Helical" evidence="1">
    <location>
        <begin position="166"/>
        <end position="184"/>
    </location>
</feature>
<name>A0ABS9E9U6_9HYPH</name>
<dbReference type="RefSeq" id="WP_236115339.1">
    <property type="nucleotide sequence ID" value="NZ_JAKGTI010000003.1"/>
</dbReference>
<feature type="transmembrane region" description="Helical" evidence="1">
    <location>
        <begin position="12"/>
        <end position="34"/>
    </location>
</feature>
<sequence>MTPLDPKNLRLYAIATGLFFILLLATGPIGLMYMPEQIFNLADGAQTAQNLVSQSGLFFIGIGALVMIVLVEIVLCCLLYVLTRPVSQPIALMALAARLSMTVVIAMIIVPLLVAQQLAAATPTDGATQNLILALHQSNLAGTLIWQFIFALHLVLLGYLVFKSTYLPRLLGIALLIGGFGYLADSVGRMLGLMDIGTYAVISNSLLAAGGIGEVGLGLWLLIKGVHVDKFKAKALAA</sequence>
<feature type="transmembrane region" description="Helical" evidence="1">
    <location>
        <begin position="196"/>
        <end position="223"/>
    </location>
</feature>
<reference evidence="2 3" key="1">
    <citation type="submission" date="2022-01" db="EMBL/GenBank/DDBJ databases">
        <title>Maritalea mediterranea sp. nov., isolated from marine plastic residues from the Malva-rosa beach (Valencia, Spain).</title>
        <authorList>
            <person name="Vidal-Verdu A."/>
            <person name="Molina-Menor E."/>
            <person name="Pascual J."/>
            <person name="Pereto J."/>
            <person name="Porcar M."/>
        </authorList>
    </citation>
    <scope>NUCLEOTIDE SEQUENCE [LARGE SCALE GENOMIC DNA]</scope>
    <source>
        <strain evidence="2 3">P4.10X</strain>
    </source>
</reference>